<evidence type="ECO:0000313" key="3">
    <source>
        <dbReference type="EMBL" id="RUS31005.1"/>
    </source>
</evidence>
<name>A0A433QMK9_9FUNG</name>
<dbReference type="InterPro" id="IPR041173">
    <property type="entry name" value="LodA_C"/>
</dbReference>
<dbReference type="Pfam" id="PF18417">
    <property type="entry name" value="LodA_C"/>
    <property type="match status" value="1"/>
</dbReference>
<protein>
    <recommendedName>
        <fullName evidence="2">L-lysine epsilon oxidase C-terminal domain-containing protein</fullName>
    </recommendedName>
</protein>
<accession>A0A433QMK9</accession>
<feature type="region of interest" description="Disordered" evidence="1">
    <location>
        <begin position="1"/>
        <end position="54"/>
    </location>
</feature>
<proteinExistence type="predicted"/>
<feature type="region of interest" description="Disordered" evidence="1">
    <location>
        <begin position="153"/>
        <end position="181"/>
    </location>
</feature>
<keyword evidence="4" id="KW-1185">Reference proteome</keyword>
<dbReference type="AlphaFoldDB" id="A0A433QMK9"/>
<feature type="domain" description="L-lysine epsilon oxidase C-terminal" evidence="2">
    <location>
        <begin position="91"/>
        <end position="166"/>
    </location>
</feature>
<feature type="compositionally biased region" description="Polar residues" evidence="1">
    <location>
        <begin position="169"/>
        <end position="181"/>
    </location>
</feature>
<gene>
    <name evidence="3" type="ORF">BC938DRAFT_478626</name>
</gene>
<feature type="compositionally biased region" description="Polar residues" evidence="1">
    <location>
        <begin position="1"/>
        <end position="13"/>
    </location>
</feature>
<dbReference type="EMBL" id="RBNJ01003372">
    <property type="protein sequence ID" value="RUS31005.1"/>
    <property type="molecule type" value="Genomic_DNA"/>
</dbReference>
<sequence length="181" mass="19909">MTSASSTYSQSYRPHNAAANRGHGVGGPGNFDDEEQWGRLSTPPSDLENLADDEKVDKKYRQAVFGRLRLPNADAYKVARNGQASGYFMPQLSGDGGNGDPQSWMSLTQLQYERMKLTKPLEKWDLADALHTEAALEMATGSPFYPGIEISRNVQDPDTYQDPKMYSASAPNSSLVISADR</sequence>
<organism evidence="3 4">
    <name type="scientific">Jimgerdemannia flammicorona</name>
    <dbReference type="NCBI Taxonomy" id="994334"/>
    <lineage>
        <taxon>Eukaryota</taxon>
        <taxon>Fungi</taxon>
        <taxon>Fungi incertae sedis</taxon>
        <taxon>Mucoromycota</taxon>
        <taxon>Mucoromycotina</taxon>
        <taxon>Endogonomycetes</taxon>
        <taxon>Endogonales</taxon>
        <taxon>Endogonaceae</taxon>
        <taxon>Jimgerdemannia</taxon>
    </lineage>
</organism>
<evidence type="ECO:0000259" key="2">
    <source>
        <dbReference type="Pfam" id="PF18417"/>
    </source>
</evidence>
<dbReference type="Proteomes" id="UP000274822">
    <property type="component" value="Unassembled WGS sequence"/>
</dbReference>
<evidence type="ECO:0000256" key="1">
    <source>
        <dbReference type="SAM" id="MobiDB-lite"/>
    </source>
</evidence>
<reference evidence="3 4" key="1">
    <citation type="journal article" date="2018" name="New Phytol.">
        <title>Phylogenomics of Endogonaceae and evolution of mycorrhizas within Mucoromycota.</title>
        <authorList>
            <person name="Chang Y."/>
            <person name="Desiro A."/>
            <person name="Na H."/>
            <person name="Sandor L."/>
            <person name="Lipzen A."/>
            <person name="Clum A."/>
            <person name="Barry K."/>
            <person name="Grigoriev I.V."/>
            <person name="Martin F.M."/>
            <person name="Stajich J.E."/>
            <person name="Smith M.E."/>
            <person name="Bonito G."/>
            <person name="Spatafora J.W."/>
        </authorList>
    </citation>
    <scope>NUCLEOTIDE SEQUENCE [LARGE SCALE GENOMIC DNA]</scope>
    <source>
        <strain evidence="3 4">AD002</strain>
    </source>
</reference>
<comment type="caution">
    <text evidence="3">The sequence shown here is derived from an EMBL/GenBank/DDBJ whole genome shotgun (WGS) entry which is preliminary data.</text>
</comment>
<evidence type="ECO:0000313" key="4">
    <source>
        <dbReference type="Proteomes" id="UP000274822"/>
    </source>
</evidence>